<reference evidence="5 6" key="1">
    <citation type="submission" date="2020-08" db="EMBL/GenBank/DDBJ databases">
        <title>Genomic Encyclopedia of Type Strains, Phase IV (KMG-IV): sequencing the most valuable type-strain genomes for metagenomic binning, comparative biology and taxonomic classification.</title>
        <authorList>
            <person name="Goeker M."/>
        </authorList>
    </citation>
    <scope>NUCLEOTIDE SEQUENCE [LARGE SCALE GENOMIC DNA]</scope>
    <source>
        <strain evidence="5 6">YIM 65646</strain>
    </source>
</reference>
<protein>
    <submittedName>
        <fullName evidence="5">DNA-binding NarL/FixJ family response regulator</fullName>
    </submittedName>
</protein>
<evidence type="ECO:0000256" key="3">
    <source>
        <dbReference type="ARBA" id="ARBA00023163"/>
    </source>
</evidence>
<dbReference type="PROSITE" id="PS00622">
    <property type="entry name" value="HTH_LUXR_1"/>
    <property type="match status" value="1"/>
</dbReference>
<dbReference type="AlphaFoldDB" id="A0A841F872"/>
<dbReference type="InterPro" id="IPR016032">
    <property type="entry name" value="Sig_transdc_resp-reg_C-effctor"/>
</dbReference>
<dbReference type="Gene3D" id="1.10.10.10">
    <property type="entry name" value="Winged helix-like DNA-binding domain superfamily/Winged helix DNA-binding domain"/>
    <property type="match status" value="1"/>
</dbReference>
<evidence type="ECO:0000313" key="5">
    <source>
        <dbReference type="EMBL" id="MBB6033261.1"/>
    </source>
</evidence>
<keyword evidence="1" id="KW-0805">Transcription regulation</keyword>
<proteinExistence type="predicted"/>
<dbReference type="CDD" id="cd06170">
    <property type="entry name" value="LuxR_C_like"/>
    <property type="match status" value="1"/>
</dbReference>
<dbReference type="InterPro" id="IPR036388">
    <property type="entry name" value="WH-like_DNA-bd_sf"/>
</dbReference>
<dbReference type="PRINTS" id="PR00038">
    <property type="entry name" value="HTHLUXR"/>
</dbReference>
<dbReference type="Proteomes" id="UP000548476">
    <property type="component" value="Unassembled WGS sequence"/>
</dbReference>
<dbReference type="GO" id="GO:0006355">
    <property type="term" value="P:regulation of DNA-templated transcription"/>
    <property type="evidence" value="ECO:0007669"/>
    <property type="project" value="InterPro"/>
</dbReference>
<gene>
    <name evidence="5" type="ORF">HNR73_001108</name>
</gene>
<dbReference type="InterPro" id="IPR000792">
    <property type="entry name" value="Tscrpt_reg_LuxR_C"/>
</dbReference>
<evidence type="ECO:0000259" key="4">
    <source>
        <dbReference type="PROSITE" id="PS50043"/>
    </source>
</evidence>
<name>A0A841F872_9ACTN</name>
<dbReference type="SUPFAM" id="SSF46894">
    <property type="entry name" value="C-terminal effector domain of the bipartite response regulators"/>
    <property type="match status" value="1"/>
</dbReference>
<accession>A0A841F872</accession>
<keyword evidence="2 5" id="KW-0238">DNA-binding</keyword>
<keyword evidence="3" id="KW-0804">Transcription</keyword>
<organism evidence="5 6">
    <name type="scientific">Phytomonospora endophytica</name>
    <dbReference type="NCBI Taxonomy" id="714109"/>
    <lineage>
        <taxon>Bacteria</taxon>
        <taxon>Bacillati</taxon>
        <taxon>Actinomycetota</taxon>
        <taxon>Actinomycetes</taxon>
        <taxon>Micromonosporales</taxon>
        <taxon>Micromonosporaceae</taxon>
        <taxon>Phytomonospora</taxon>
    </lineage>
</organism>
<comment type="caution">
    <text evidence="5">The sequence shown here is derived from an EMBL/GenBank/DDBJ whole genome shotgun (WGS) entry which is preliminary data.</text>
</comment>
<sequence length="165" mass="17886">MNHTDRTDHTRSLPTPLPIPLSTALPTALPDMSTHAAAWRAAGAASGTLAREAARDRRALQLRESLRVLLAVASSLGVPLRDTPPATGVALTEPQQRQRLLFGLSSREMQVLRGMSEGKSNAMIARELHIAEDTVKTHARRMFKKVGARDRAHSVAIAFRTGLIA</sequence>
<dbReference type="PANTHER" id="PTHR44688:SF16">
    <property type="entry name" value="DNA-BINDING TRANSCRIPTIONAL ACTIVATOR DEVR_DOSR"/>
    <property type="match status" value="1"/>
</dbReference>
<feature type="domain" description="HTH luxR-type" evidence="4">
    <location>
        <begin position="97"/>
        <end position="162"/>
    </location>
</feature>
<dbReference type="PROSITE" id="PS50043">
    <property type="entry name" value="HTH_LUXR_2"/>
    <property type="match status" value="1"/>
</dbReference>
<evidence type="ECO:0000256" key="1">
    <source>
        <dbReference type="ARBA" id="ARBA00023015"/>
    </source>
</evidence>
<evidence type="ECO:0000256" key="2">
    <source>
        <dbReference type="ARBA" id="ARBA00023125"/>
    </source>
</evidence>
<dbReference type="EMBL" id="JACHGT010000002">
    <property type="protein sequence ID" value="MBB6033261.1"/>
    <property type="molecule type" value="Genomic_DNA"/>
</dbReference>
<dbReference type="SMART" id="SM00421">
    <property type="entry name" value="HTH_LUXR"/>
    <property type="match status" value="1"/>
</dbReference>
<dbReference type="PANTHER" id="PTHR44688">
    <property type="entry name" value="DNA-BINDING TRANSCRIPTIONAL ACTIVATOR DEVR_DOSR"/>
    <property type="match status" value="1"/>
</dbReference>
<evidence type="ECO:0000313" key="6">
    <source>
        <dbReference type="Proteomes" id="UP000548476"/>
    </source>
</evidence>
<dbReference type="GO" id="GO:0003677">
    <property type="term" value="F:DNA binding"/>
    <property type="evidence" value="ECO:0007669"/>
    <property type="project" value="UniProtKB-KW"/>
</dbReference>
<keyword evidence="6" id="KW-1185">Reference proteome</keyword>
<dbReference type="Pfam" id="PF00196">
    <property type="entry name" value="GerE"/>
    <property type="match status" value="1"/>
</dbReference>